<accession>A0A1D2MBI0</accession>
<sequence>MDYYDEYGPAMMLPHTRYDDLEHLKAELEQEKRYREGIEWSNSEMERSIGELETYLRDLDDSTREGKFYMKGSINILMFFYVLVLARFEIRKNYVKFHNS</sequence>
<evidence type="ECO:0000313" key="3">
    <source>
        <dbReference type="Proteomes" id="UP000094527"/>
    </source>
</evidence>
<proteinExistence type="predicted"/>
<gene>
    <name evidence="2" type="ORF">Ocin01_16338</name>
</gene>
<name>A0A1D2MBI0_ORCCI</name>
<dbReference type="OrthoDB" id="6615663at2759"/>
<keyword evidence="1" id="KW-0812">Transmembrane</keyword>
<dbReference type="AlphaFoldDB" id="A0A1D2MBI0"/>
<dbReference type="EMBL" id="LJIJ01002025">
    <property type="protein sequence ID" value="ODM90345.1"/>
    <property type="molecule type" value="Genomic_DNA"/>
</dbReference>
<comment type="caution">
    <text evidence="2">The sequence shown here is derived from an EMBL/GenBank/DDBJ whole genome shotgun (WGS) entry which is preliminary data.</text>
</comment>
<dbReference type="Proteomes" id="UP000094527">
    <property type="component" value="Unassembled WGS sequence"/>
</dbReference>
<evidence type="ECO:0000256" key="1">
    <source>
        <dbReference type="SAM" id="Phobius"/>
    </source>
</evidence>
<feature type="transmembrane region" description="Helical" evidence="1">
    <location>
        <begin position="68"/>
        <end position="88"/>
    </location>
</feature>
<keyword evidence="1" id="KW-0472">Membrane</keyword>
<organism evidence="2 3">
    <name type="scientific">Orchesella cincta</name>
    <name type="common">Springtail</name>
    <name type="synonym">Podura cincta</name>
    <dbReference type="NCBI Taxonomy" id="48709"/>
    <lineage>
        <taxon>Eukaryota</taxon>
        <taxon>Metazoa</taxon>
        <taxon>Ecdysozoa</taxon>
        <taxon>Arthropoda</taxon>
        <taxon>Hexapoda</taxon>
        <taxon>Collembola</taxon>
        <taxon>Entomobryomorpha</taxon>
        <taxon>Entomobryoidea</taxon>
        <taxon>Orchesellidae</taxon>
        <taxon>Orchesellinae</taxon>
        <taxon>Orchesella</taxon>
    </lineage>
</organism>
<keyword evidence="3" id="KW-1185">Reference proteome</keyword>
<evidence type="ECO:0000313" key="2">
    <source>
        <dbReference type="EMBL" id="ODM90345.1"/>
    </source>
</evidence>
<protein>
    <submittedName>
        <fullName evidence="2">Uncharacterized protein</fullName>
    </submittedName>
</protein>
<keyword evidence="1" id="KW-1133">Transmembrane helix</keyword>
<reference evidence="2 3" key="1">
    <citation type="journal article" date="2016" name="Genome Biol. Evol.">
        <title>Gene Family Evolution Reflects Adaptation to Soil Environmental Stressors in the Genome of the Collembolan Orchesella cincta.</title>
        <authorList>
            <person name="Faddeeva-Vakhrusheva A."/>
            <person name="Derks M.F."/>
            <person name="Anvar S.Y."/>
            <person name="Agamennone V."/>
            <person name="Suring W."/>
            <person name="Smit S."/>
            <person name="van Straalen N.M."/>
            <person name="Roelofs D."/>
        </authorList>
    </citation>
    <scope>NUCLEOTIDE SEQUENCE [LARGE SCALE GENOMIC DNA]</scope>
    <source>
        <tissue evidence="2">Mixed pool</tissue>
    </source>
</reference>